<organism evidence="2 3">
    <name type="scientific">Panicum miliaceum</name>
    <name type="common">Proso millet</name>
    <name type="synonym">Broomcorn millet</name>
    <dbReference type="NCBI Taxonomy" id="4540"/>
    <lineage>
        <taxon>Eukaryota</taxon>
        <taxon>Viridiplantae</taxon>
        <taxon>Streptophyta</taxon>
        <taxon>Embryophyta</taxon>
        <taxon>Tracheophyta</taxon>
        <taxon>Spermatophyta</taxon>
        <taxon>Magnoliopsida</taxon>
        <taxon>Liliopsida</taxon>
        <taxon>Poales</taxon>
        <taxon>Poaceae</taxon>
        <taxon>PACMAD clade</taxon>
        <taxon>Panicoideae</taxon>
        <taxon>Panicodae</taxon>
        <taxon>Paniceae</taxon>
        <taxon>Panicinae</taxon>
        <taxon>Panicum</taxon>
        <taxon>Panicum sect. Panicum</taxon>
    </lineage>
</organism>
<evidence type="ECO:0000313" key="3">
    <source>
        <dbReference type="Proteomes" id="UP000275267"/>
    </source>
</evidence>
<feature type="region of interest" description="Disordered" evidence="1">
    <location>
        <begin position="1"/>
        <end position="41"/>
    </location>
</feature>
<name>A0A3L6RT81_PANMI</name>
<comment type="caution">
    <text evidence="2">The sequence shown here is derived from an EMBL/GenBank/DDBJ whole genome shotgun (WGS) entry which is preliminary data.</text>
</comment>
<proteinExistence type="predicted"/>
<accession>A0A3L6RT81</accession>
<dbReference type="EMBL" id="PQIB02000007">
    <property type="protein sequence ID" value="RLN08996.1"/>
    <property type="molecule type" value="Genomic_DNA"/>
</dbReference>
<reference evidence="3" key="1">
    <citation type="journal article" date="2019" name="Nat. Commun.">
        <title>The genome of broomcorn millet.</title>
        <authorList>
            <person name="Zou C."/>
            <person name="Miki D."/>
            <person name="Li D."/>
            <person name="Tang Q."/>
            <person name="Xiao L."/>
            <person name="Rajput S."/>
            <person name="Deng P."/>
            <person name="Jia W."/>
            <person name="Huang R."/>
            <person name="Zhang M."/>
            <person name="Sun Y."/>
            <person name="Hu J."/>
            <person name="Fu X."/>
            <person name="Schnable P.S."/>
            <person name="Li F."/>
            <person name="Zhang H."/>
            <person name="Feng B."/>
            <person name="Zhu X."/>
            <person name="Liu R."/>
            <person name="Schnable J.C."/>
            <person name="Zhu J.-K."/>
            <person name="Zhang H."/>
        </authorList>
    </citation>
    <scope>NUCLEOTIDE SEQUENCE [LARGE SCALE GENOMIC DNA]</scope>
</reference>
<keyword evidence="3" id="KW-1185">Reference proteome</keyword>
<dbReference type="AlphaFoldDB" id="A0A3L6RT81"/>
<evidence type="ECO:0000313" key="2">
    <source>
        <dbReference type="EMBL" id="RLN08996.1"/>
    </source>
</evidence>
<sequence>MTPHGMPASSPRPPPGAARCPRHPGPRVVPAAPPGLKPRHPIGCERGQAEMLLHQCLSSFLLTPPAQVAFQFLELLRDQFVTTEYIKLEREACEQRKPMAKPRLHCW</sequence>
<evidence type="ECO:0000256" key="1">
    <source>
        <dbReference type="SAM" id="MobiDB-lite"/>
    </source>
</evidence>
<protein>
    <submittedName>
        <fullName evidence="2">Uncharacterized protein</fullName>
    </submittedName>
</protein>
<gene>
    <name evidence="2" type="ORF">C2845_PM11G10860</name>
</gene>
<dbReference type="Proteomes" id="UP000275267">
    <property type="component" value="Unassembled WGS sequence"/>
</dbReference>